<dbReference type="AlphaFoldDB" id="A0A2P6QS18"/>
<evidence type="ECO:0000313" key="1">
    <source>
        <dbReference type="EMBL" id="PRQ36983.1"/>
    </source>
</evidence>
<dbReference type="EMBL" id="PDCK01000042">
    <property type="protein sequence ID" value="PRQ36983.1"/>
    <property type="molecule type" value="Genomic_DNA"/>
</dbReference>
<protein>
    <submittedName>
        <fullName evidence="1">Uncharacterized protein</fullName>
    </submittedName>
</protein>
<accession>A0A2P6QS18</accession>
<proteinExistence type="predicted"/>
<reference evidence="1 2" key="1">
    <citation type="journal article" date="2018" name="Nat. Genet.">
        <title>The Rosa genome provides new insights in the design of modern roses.</title>
        <authorList>
            <person name="Bendahmane M."/>
        </authorList>
    </citation>
    <scope>NUCLEOTIDE SEQUENCE [LARGE SCALE GENOMIC DNA]</scope>
    <source>
        <strain evidence="2">cv. Old Blush</strain>
    </source>
</reference>
<dbReference type="Gramene" id="PRQ36983">
    <property type="protein sequence ID" value="PRQ36983"/>
    <property type="gene ID" value="RchiOBHm_Chr4g0397561"/>
</dbReference>
<keyword evidence="2" id="KW-1185">Reference proteome</keyword>
<evidence type="ECO:0000313" key="2">
    <source>
        <dbReference type="Proteomes" id="UP000238479"/>
    </source>
</evidence>
<dbReference type="Proteomes" id="UP000238479">
    <property type="component" value="Chromosome 4"/>
</dbReference>
<gene>
    <name evidence="1" type="ORF">RchiOBHm_Chr4g0397561</name>
</gene>
<organism evidence="1 2">
    <name type="scientific">Rosa chinensis</name>
    <name type="common">China rose</name>
    <dbReference type="NCBI Taxonomy" id="74649"/>
    <lineage>
        <taxon>Eukaryota</taxon>
        <taxon>Viridiplantae</taxon>
        <taxon>Streptophyta</taxon>
        <taxon>Embryophyta</taxon>
        <taxon>Tracheophyta</taxon>
        <taxon>Spermatophyta</taxon>
        <taxon>Magnoliopsida</taxon>
        <taxon>eudicotyledons</taxon>
        <taxon>Gunneridae</taxon>
        <taxon>Pentapetalae</taxon>
        <taxon>rosids</taxon>
        <taxon>fabids</taxon>
        <taxon>Rosales</taxon>
        <taxon>Rosaceae</taxon>
        <taxon>Rosoideae</taxon>
        <taxon>Rosoideae incertae sedis</taxon>
        <taxon>Rosa</taxon>
    </lineage>
</organism>
<sequence length="79" mass="8889">MMTNTHTLIPSIVAVRNESSLVLVGCFDQVVWLMRTLFAFISEGSQFSLHYLFLLYTIRLSNPVGRTIGDKLVIVSQSL</sequence>
<comment type="caution">
    <text evidence="1">The sequence shown here is derived from an EMBL/GenBank/DDBJ whole genome shotgun (WGS) entry which is preliminary data.</text>
</comment>
<name>A0A2P6QS18_ROSCH</name>